<protein>
    <recommendedName>
        <fullName evidence="2">Cyclic nucleotide-binding domain-containing protein</fullName>
    </recommendedName>
</protein>
<feature type="domain" description="Cyclic nucleotide-binding" evidence="2">
    <location>
        <begin position="856"/>
        <end position="946"/>
    </location>
</feature>
<dbReference type="SUPFAM" id="SSF51206">
    <property type="entry name" value="cAMP-binding domain-like"/>
    <property type="match status" value="5"/>
</dbReference>
<dbReference type="PANTHER" id="PTHR10217:SF435">
    <property type="entry name" value="POTASSIUM VOLTAGE-GATED CHANNEL PROTEIN EAG"/>
    <property type="match status" value="1"/>
</dbReference>
<dbReference type="Proteomes" id="UP001642484">
    <property type="component" value="Unassembled WGS sequence"/>
</dbReference>
<dbReference type="PANTHER" id="PTHR10217">
    <property type="entry name" value="VOLTAGE AND LIGAND GATED POTASSIUM CHANNEL"/>
    <property type="match status" value="1"/>
</dbReference>
<evidence type="ECO:0000256" key="1">
    <source>
        <dbReference type="SAM" id="MobiDB-lite"/>
    </source>
</evidence>
<dbReference type="EMBL" id="CAXAMN010013224">
    <property type="protein sequence ID" value="CAK9040139.1"/>
    <property type="molecule type" value="Genomic_DNA"/>
</dbReference>
<proteinExistence type="predicted"/>
<dbReference type="InterPro" id="IPR014710">
    <property type="entry name" value="RmlC-like_jellyroll"/>
</dbReference>
<dbReference type="Gene3D" id="2.60.120.10">
    <property type="entry name" value="Jelly Rolls"/>
    <property type="match status" value="5"/>
</dbReference>
<dbReference type="SMART" id="SM00100">
    <property type="entry name" value="cNMP"/>
    <property type="match status" value="5"/>
</dbReference>
<feature type="domain" description="Cyclic nucleotide-binding" evidence="2">
    <location>
        <begin position="583"/>
        <end position="698"/>
    </location>
</feature>
<reference evidence="3 4" key="1">
    <citation type="submission" date="2024-02" db="EMBL/GenBank/DDBJ databases">
        <authorList>
            <person name="Chen Y."/>
            <person name="Shah S."/>
            <person name="Dougan E. K."/>
            <person name="Thang M."/>
            <person name="Chan C."/>
        </authorList>
    </citation>
    <scope>NUCLEOTIDE SEQUENCE [LARGE SCALE GENOMIC DNA]</scope>
</reference>
<feature type="compositionally biased region" description="Low complexity" evidence="1">
    <location>
        <begin position="1573"/>
        <end position="1582"/>
    </location>
</feature>
<dbReference type="InterPro" id="IPR000595">
    <property type="entry name" value="cNMP-bd_dom"/>
</dbReference>
<evidence type="ECO:0000259" key="2">
    <source>
        <dbReference type="PROSITE" id="PS50042"/>
    </source>
</evidence>
<feature type="region of interest" description="Disordered" evidence="1">
    <location>
        <begin position="1548"/>
        <end position="1582"/>
    </location>
</feature>
<dbReference type="InterPro" id="IPR050818">
    <property type="entry name" value="KCNH_animal-type"/>
</dbReference>
<dbReference type="InterPro" id="IPR018490">
    <property type="entry name" value="cNMP-bd_dom_sf"/>
</dbReference>
<gene>
    <name evidence="3" type="ORF">CCMP2556_LOCUS21654</name>
</gene>
<evidence type="ECO:0000313" key="3">
    <source>
        <dbReference type="EMBL" id="CAK9040139.1"/>
    </source>
</evidence>
<dbReference type="PROSITE" id="PS50042">
    <property type="entry name" value="CNMP_BINDING_3"/>
    <property type="match status" value="5"/>
</dbReference>
<accession>A0ABP0LLV8</accession>
<dbReference type="CDD" id="cd00038">
    <property type="entry name" value="CAP_ED"/>
    <property type="match status" value="5"/>
</dbReference>
<comment type="caution">
    <text evidence="3">The sequence shown here is derived from an EMBL/GenBank/DDBJ whole genome shotgun (WGS) entry which is preliminary data.</text>
</comment>
<sequence length="1582" mass="173357">MCPTGSGHSCRALVIRRRAVKNGISASTVDFLRMTQEFSQDAEENTCEVLASNALFRHCDALLPYTAAPKAPRVNLKPKEVLELQNRGPVYIIESGVVEAQVGDGPVVVLGAGQVLNAVGFLGIAHEAEPFKPSGLDAPALQAPKAVTSGAYELFKPGQAPFSLFAERRGGRHEMVGPAPGKVCFEDTMCFFSLCPNAVSKLGPPGLAPKMNGWLPLRIVGGPAPNEEEEEEEESSCTGGWRLQPGGGARLVALELALVEEVGRCLGEEGERAKALRQALAIFREQSQVLSDRWRSMITRCCGAFPGMPPEVVWAIAEHAEQCEVPAGEVFIKEGDDDEDLVLIEEGVAIVEKTVANGDRPSSVEIGKLGATAIIGDIALIGAALPRPASVRAGNVTEILRIPATALAEVLRRFPGCLQGITARLKEAGNFLMMKMPVRYDVVNSLEVFAETEVSFKKEVAAHGRRYVCTIGEVVADGIQPSDECIYVMEYGVCSLQNEIRQELEEVSTGSVFAVNDTVFGIARTPGTIAQVVSPFAAIMEIRQKDLADALQRHYDQRRPPPFSAEILPQASSLQHLVAMTDIFSKVSMNFVQDLCAHARIRSYLPGQTLCIQAKQDKGQMFLVRGGSLVVEKDGRRRSEIGTCIGDLVILGAEHQRPCTVRAQSFVFTLEIPRSALLQAIDRHPECRRALENYALQTIGQYEDQGGGVQWPMQKAAPQRLSYLLNLYAGVKLYDPAESDWKRLADESAVLVVQGEALVMDEDGKEVEVLRIGDTFNEQILLGIPGGRTVSGLRFHIQTPCELQFVSLAVWEKVVSDFPQDQELIFRSIRDTMARKAAKKHGLSMSSPEMVRMSSLLRYLSDESIQDLAKHFEPIVVKPFAEIITKGKPDGVMYILLSGSVYMEAGRRRQEYAAGQVFGEAEALRVSKAYNNTIYANNLCVLAALSSVDLWNVVQDHPEDSLLLEPLCNVEEDHDHSRLDDRIFRLPMSAEMSLEFLGMLCEHIEDAFFGPGEAIFSYGEPCEYGVSDMYVLLAGEVDIETDLGVVEARLQPSEVFGEGGSMGATRRNASARAWRSAYVHCARIQGASIMSAFKKFPQETEWFEELQDSRREQNADFMARRNQWLSERVIPALAKVSLLQGHDLSFLTDLAAPLIEKPFAAGEVIAQKAAETDAMLVLLDGEARIEVQNGKVIGEPYEEGSYFGEMAMLGLQPTNPATVRAATECRTLSVRRSALQRSLALPQRTAQEREDFQRIRAERIAQVEAGIPMTCLPVAVRKDDLCAKAIALQAELKQMKSGECWDLTVGGYFCVITEGRAILELASENERLRRLGGDATPAVPVMPLSSGGLVLEDLAAQLGCRVRALSHLKVHRVRYSDFNVATTLESCSQEWLARFRMLEADTQEHLEHRGGAARGVVDALQEHVFNEDLTAYGERRMKAISVTRSMKLKRGTLLHDFSVVPSERLGRMPHPIVNVAPKSWKMPSVPRQASAPAGLLSAAERTKLKAIQRWPGAYSHLSATFPKTSGETLAKELFKAKGNEEKALGALKDRRAAKTAESAEGQRTLRLPDLAVASPTATSPSA</sequence>
<evidence type="ECO:0000313" key="4">
    <source>
        <dbReference type="Proteomes" id="UP001642484"/>
    </source>
</evidence>
<feature type="domain" description="Cyclic nucleotide-binding" evidence="2">
    <location>
        <begin position="1027"/>
        <end position="1073"/>
    </location>
</feature>
<name>A0ABP0LLV8_9DINO</name>
<keyword evidence="4" id="KW-1185">Reference proteome</keyword>
<feature type="domain" description="Cyclic nucleotide-binding" evidence="2">
    <location>
        <begin position="1138"/>
        <end position="1239"/>
    </location>
</feature>
<feature type="domain" description="Cyclic nucleotide-binding" evidence="2">
    <location>
        <begin position="304"/>
        <end position="411"/>
    </location>
</feature>
<dbReference type="Pfam" id="PF00027">
    <property type="entry name" value="cNMP_binding"/>
    <property type="match status" value="3"/>
</dbReference>
<organism evidence="3 4">
    <name type="scientific">Durusdinium trenchii</name>
    <dbReference type="NCBI Taxonomy" id="1381693"/>
    <lineage>
        <taxon>Eukaryota</taxon>
        <taxon>Sar</taxon>
        <taxon>Alveolata</taxon>
        <taxon>Dinophyceae</taxon>
        <taxon>Suessiales</taxon>
        <taxon>Symbiodiniaceae</taxon>
        <taxon>Durusdinium</taxon>
    </lineage>
</organism>